<dbReference type="Gene3D" id="4.10.1110.10">
    <property type="entry name" value="AN1-like Zinc finger"/>
    <property type="match status" value="1"/>
</dbReference>
<comment type="subcellular location">
    <subcellularLocation>
        <location evidence="2">Cytoplasm</location>
    </subcellularLocation>
    <subcellularLocation>
        <location evidence="1">Nucleus</location>
    </subcellularLocation>
</comment>
<keyword evidence="11" id="KW-0067">ATP-binding</keyword>
<dbReference type="InterPro" id="IPR014001">
    <property type="entry name" value="Helicase_ATP-bd"/>
</dbReference>
<dbReference type="GO" id="GO:0005634">
    <property type="term" value="C:nucleus"/>
    <property type="evidence" value="ECO:0007669"/>
    <property type="project" value="UniProtKB-SubCell"/>
</dbReference>
<dbReference type="SMART" id="SM00393">
    <property type="entry name" value="R3H"/>
    <property type="match status" value="1"/>
</dbReference>
<dbReference type="OrthoDB" id="6513042at2759"/>
<keyword evidence="13" id="KW-0539">Nucleus</keyword>
<protein>
    <submittedName>
        <fullName evidence="21">DNA-binding protein SMUBP-2-like</fullName>
    </submittedName>
</protein>
<evidence type="ECO:0000313" key="20">
    <source>
        <dbReference type="Proteomes" id="UP000515163"/>
    </source>
</evidence>
<comment type="catalytic activity">
    <reaction evidence="14">
        <text>ATP + H2O = ADP + phosphate + H(+)</text>
        <dbReference type="Rhea" id="RHEA:13065"/>
        <dbReference type="ChEBI" id="CHEBI:15377"/>
        <dbReference type="ChEBI" id="CHEBI:15378"/>
        <dbReference type="ChEBI" id="CHEBI:30616"/>
        <dbReference type="ChEBI" id="CHEBI:43474"/>
        <dbReference type="ChEBI" id="CHEBI:456216"/>
        <dbReference type="EC" id="3.6.4.12"/>
    </reaction>
    <physiologicalReaction direction="left-to-right" evidence="14">
        <dbReference type="Rhea" id="RHEA:13066"/>
    </physiologicalReaction>
</comment>
<dbReference type="InterPro" id="IPR035896">
    <property type="entry name" value="AN1-like_Znf"/>
</dbReference>
<dbReference type="Pfam" id="PF21138">
    <property type="entry name" value="SMUBP-2_HCS1_1B"/>
    <property type="match status" value="1"/>
</dbReference>
<evidence type="ECO:0000256" key="8">
    <source>
        <dbReference type="ARBA" id="ARBA00022801"/>
    </source>
</evidence>
<dbReference type="InterPro" id="IPR036867">
    <property type="entry name" value="R3H_dom_sf"/>
</dbReference>
<dbReference type="SUPFAM" id="SSF118310">
    <property type="entry name" value="AN1-like Zinc finger"/>
    <property type="match status" value="1"/>
</dbReference>
<keyword evidence="7 15" id="KW-0863">Zinc-finger</keyword>
<comment type="similarity">
    <text evidence="3">Belongs to the DNA2/NAM7 helicase family.</text>
</comment>
<dbReference type="AlphaFoldDB" id="A0A6P8I980"/>
<feature type="compositionally biased region" description="Basic and acidic residues" evidence="17">
    <location>
        <begin position="599"/>
        <end position="620"/>
    </location>
</feature>
<dbReference type="GO" id="GO:0043139">
    <property type="term" value="F:5'-3' DNA helicase activity"/>
    <property type="evidence" value="ECO:0007669"/>
    <property type="project" value="TreeGrafter"/>
</dbReference>
<dbReference type="PROSITE" id="PS51039">
    <property type="entry name" value="ZF_AN1"/>
    <property type="match status" value="1"/>
</dbReference>
<dbReference type="Proteomes" id="UP000515163">
    <property type="component" value="Unplaced"/>
</dbReference>
<evidence type="ECO:0000259" key="18">
    <source>
        <dbReference type="PROSITE" id="PS51039"/>
    </source>
</evidence>
<dbReference type="GO" id="GO:0016787">
    <property type="term" value="F:hydrolase activity"/>
    <property type="evidence" value="ECO:0007669"/>
    <property type="project" value="UniProtKB-KW"/>
</dbReference>
<evidence type="ECO:0000256" key="4">
    <source>
        <dbReference type="ARBA" id="ARBA00022490"/>
    </source>
</evidence>
<feature type="coiled-coil region" evidence="16">
    <location>
        <begin position="319"/>
        <end position="346"/>
    </location>
</feature>
<keyword evidence="8" id="KW-0378">Hydrolase</keyword>
<accession>A0A6P8I980</accession>
<keyword evidence="12" id="KW-0694">RNA-binding</keyword>
<dbReference type="Pfam" id="PF13086">
    <property type="entry name" value="AAA_11"/>
    <property type="match status" value="1"/>
</dbReference>
<feature type="region of interest" description="Disordered" evidence="17">
    <location>
        <begin position="599"/>
        <end position="639"/>
    </location>
</feature>
<dbReference type="GO" id="GO:0005737">
    <property type="term" value="C:cytoplasm"/>
    <property type="evidence" value="ECO:0007669"/>
    <property type="project" value="UniProtKB-SubCell"/>
</dbReference>
<dbReference type="SUPFAM" id="SSF52540">
    <property type="entry name" value="P-loop containing nucleoside triphosphate hydrolases"/>
    <property type="match status" value="1"/>
</dbReference>
<dbReference type="CDD" id="cd18044">
    <property type="entry name" value="DEXXQc_SMUBP2"/>
    <property type="match status" value="1"/>
</dbReference>
<keyword evidence="9" id="KW-0347">Helicase</keyword>
<dbReference type="InterPro" id="IPR027417">
    <property type="entry name" value="P-loop_NTPase"/>
</dbReference>
<evidence type="ECO:0000256" key="9">
    <source>
        <dbReference type="ARBA" id="ARBA00022806"/>
    </source>
</evidence>
<evidence type="ECO:0000256" key="6">
    <source>
        <dbReference type="ARBA" id="ARBA00022741"/>
    </source>
</evidence>
<dbReference type="GO" id="GO:0008270">
    <property type="term" value="F:zinc ion binding"/>
    <property type="evidence" value="ECO:0007669"/>
    <property type="project" value="UniProtKB-KW"/>
</dbReference>
<dbReference type="SMART" id="SM00487">
    <property type="entry name" value="DEXDc"/>
    <property type="match status" value="1"/>
</dbReference>
<dbReference type="GO" id="GO:0005524">
    <property type="term" value="F:ATP binding"/>
    <property type="evidence" value="ECO:0007669"/>
    <property type="project" value="UniProtKB-KW"/>
</dbReference>
<evidence type="ECO:0000256" key="15">
    <source>
        <dbReference type="PROSITE-ProRule" id="PRU00449"/>
    </source>
</evidence>
<organism evidence="20 21">
    <name type="scientific">Actinia tenebrosa</name>
    <name type="common">Australian red waratah sea anemone</name>
    <dbReference type="NCBI Taxonomy" id="6105"/>
    <lineage>
        <taxon>Eukaryota</taxon>
        <taxon>Metazoa</taxon>
        <taxon>Cnidaria</taxon>
        <taxon>Anthozoa</taxon>
        <taxon>Hexacorallia</taxon>
        <taxon>Actiniaria</taxon>
        <taxon>Actiniidae</taxon>
        <taxon>Actinia</taxon>
    </lineage>
</organism>
<keyword evidence="16" id="KW-0175">Coiled coil</keyword>
<evidence type="ECO:0000256" key="1">
    <source>
        <dbReference type="ARBA" id="ARBA00004123"/>
    </source>
</evidence>
<dbReference type="GO" id="GO:0003723">
    <property type="term" value="F:RNA binding"/>
    <property type="evidence" value="ECO:0007669"/>
    <property type="project" value="UniProtKB-KW"/>
</dbReference>
<feature type="domain" description="R3H" evidence="19">
    <location>
        <begin position="708"/>
        <end position="771"/>
    </location>
</feature>
<dbReference type="RefSeq" id="XP_031561205.1">
    <property type="nucleotide sequence ID" value="XM_031705345.1"/>
</dbReference>
<evidence type="ECO:0000259" key="19">
    <source>
        <dbReference type="PROSITE" id="PS51061"/>
    </source>
</evidence>
<keyword evidence="20" id="KW-1185">Reference proteome</keyword>
<dbReference type="SMART" id="SM00382">
    <property type="entry name" value="AAA"/>
    <property type="match status" value="1"/>
</dbReference>
<keyword evidence="4" id="KW-0963">Cytoplasm</keyword>
<dbReference type="Pfam" id="PF01428">
    <property type="entry name" value="zf-AN1"/>
    <property type="match status" value="1"/>
</dbReference>
<dbReference type="Gene3D" id="2.40.30.270">
    <property type="match status" value="1"/>
</dbReference>
<dbReference type="InterPro" id="IPR048761">
    <property type="entry name" value="SMUBP-2_HCS1_1B"/>
</dbReference>
<dbReference type="SMART" id="SM00154">
    <property type="entry name" value="ZnF_AN1"/>
    <property type="match status" value="1"/>
</dbReference>
<dbReference type="CDD" id="cd18808">
    <property type="entry name" value="SF1_C_Upf1"/>
    <property type="match status" value="1"/>
</dbReference>
<dbReference type="KEGG" id="aten:116297175"/>
<reference evidence="21" key="1">
    <citation type="submission" date="2025-08" db="UniProtKB">
        <authorList>
            <consortium name="RefSeq"/>
        </authorList>
    </citation>
    <scope>IDENTIFICATION</scope>
    <source>
        <tissue evidence="21">Tentacle</tissue>
    </source>
</reference>
<dbReference type="PROSITE" id="PS51061">
    <property type="entry name" value="R3H"/>
    <property type="match status" value="1"/>
</dbReference>
<evidence type="ECO:0000256" key="2">
    <source>
        <dbReference type="ARBA" id="ARBA00004496"/>
    </source>
</evidence>
<evidence type="ECO:0000256" key="11">
    <source>
        <dbReference type="ARBA" id="ARBA00022840"/>
    </source>
</evidence>
<feature type="compositionally biased region" description="Basic and acidic residues" evidence="17">
    <location>
        <begin position="919"/>
        <end position="950"/>
    </location>
</feature>
<proteinExistence type="inferred from homology"/>
<evidence type="ECO:0000256" key="3">
    <source>
        <dbReference type="ARBA" id="ARBA00007913"/>
    </source>
</evidence>
<keyword evidence="10" id="KW-0862">Zinc</keyword>
<evidence type="ECO:0000256" key="14">
    <source>
        <dbReference type="ARBA" id="ARBA00048432"/>
    </source>
</evidence>
<dbReference type="GO" id="GO:0003677">
    <property type="term" value="F:DNA binding"/>
    <property type="evidence" value="ECO:0007669"/>
    <property type="project" value="UniProtKB-ARBA"/>
</dbReference>
<gene>
    <name evidence="21" type="primary">LOC116297175</name>
</gene>
<evidence type="ECO:0000256" key="17">
    <source>
        <dbReference type="SAM" id="MobiDB-lite"/>
    </source>
</evidence>
<dbReference type="Pfam" id="PF01424">
    <property type="entry name" value="R3H"/>
    <property type="match status" value="1"/>
</dbReference>
<name>A0A6P8I980_ACTTE</name>
<dbReference type="Gene3D" id="3.30.1370.50">
    <property type="entry name" value="R3H-like domain"/>
    <property type="match status" value="1"/>
</dbReference>
<dbReference type="InParanoid" id="A0A6P8I980"/>
<evidence type="ECO:0000256" key="16">
    <source>
        <dbReference type="SAM" id="Coils"/>
    </source>
</evidence>
<dbReference type="InterPro" id="IPR041677">
    <property type="entry name" value="DNA2/NAM7_AAA_11"/>
</dbReference>
<dbReference type="Gene3D" id="3.40.50.300">
    <property type="entry name" value="P-loop containing nucleotide triphosphate hydrolases"/>
    <property type="match status" value="2"/>
</dbReference>
<dbReference type="InterPro" id="IPR003593">
    <property type="entry name" value="AAA+_ATPase"/>
</dbReference>
<dbReference type="SUPFAM" id="SSF82708">
    <property type="entry name" value="R3H domain"/>
    <property type="match status" value="1"/>
</dbReference>
<dbReference type="InterPro" id="IPR050534">
    <property type="entry name" value="Coronavir_polyprotein_1ab"/>
</dbReference>
<dbReference type="InterPro" id="IPR041679">
    <property type="entry name" value="DNA2/NAM7-like_C"/>
</dbReference>
<feature type="region of interest" description="Disordered" evidence="17">
    <location>
        <begin position="816"/>
        <end position="848"/>
    </location>
</feature>
<evidence type="ECO:0000256" key="13">
    <source>
        <dbReference type="ARBA" id="ARBA00023242"/>
    </source>
</evidence>
<feature type="region of interest" description="Disordered" evidence="17">
    <location>
        <begin position="916"/>
        <end position="958"/>
    </location>
</feature>
<dbReference type="PANTHER" id="PTHR43788">
    <property type="entry name" value="DNA2/NAM7 HELICASE FAMILY MEMBER"/>
    <property type="match status" value="1"/>
</dbReference>
<keyword evidence="5" id="KW-0479">Metal-binding</keyword>
<evidence type="ECO:0000256" key="12">
    <source>
        <dbReference type="ARBA" id="ARBA00022884"/>
    </source>
</evidence>
<dbReference type="Pfam" id="PF13087">
    <property type="entry name" value="AAA_12"/>
    <property type="match status" value="1"/>
</dbReference>
<dbReference type="PANTHER" id="PTHR43788:SF8">
    <property type="entry name" value="DNA-BINDING PROTEIN SMUBP-2"/>
    <property type="match status" value="1"/>
</dbReference>
<sequence length="958" mass="107235">MADVSTFVDKTLSLLNIERKAEVDEARTLQESSNLNELQKKGVCLLRLRVQSRCTGLYGRYLLTFESSRFGTDGTLAAHRITPGDIVGVSYNSPAGKTQELCSGIVTRVTQTTVVVAFDDAADTDELDDDGPYKLNRLANDVTYKRIKSAMQDLSKYRGGTASHLIDVLFGNSEVGLPLQSDHLDLSKNTEEGGGFFNTSLNESQKAAVRFALSQREIGVIHGPPGTGKTTTVVEIILQAVKKLGMKVLACAPSNVAVDNLVEKLAKSKAKVVRLGHPARLLKSIQQYSLDAILTSSDASAIIRDVRKDIDKALTSSRKSRGAAERKNLRQEIKTLRKELRHREKKAIKEILTGAEVVLATNTSAASDGPLGGVMENHFDLVVIDEAAQALEASCWIPLLRAPRCILSGDHHQLPPTIISHEAAKKGLDVTLMQRVVQLYGDKVVHMLTTQYRNKTTFHFNTSVNSDFSIFQVELLRIRLIPSFPSLEIKSVDGFQGREKEAVVISLVRSNKTGVVGFLAEDRRINVAITRARRHLAVICDSETVSHHSFLKSLIDYMNDNGEVRSAMEYLHGNVITADVSTLESSSIATHVGIRDTHPLVSKETKEGCDVDNNTKKSENMRNPLEPSSLKHNVKSSSKFNSTNSILREKYCLEEKLGIEKDLPDKRSEPSEKTKYTNNKVEHRIKNNFEKKKFANEKRDVVDSSRIPLSKEQLEEQIQGFLKSKMKELVFSNELTSKERFYVHSIAEDMCLEHESKGEGEKRHIVVRKIMKKVEIEKDDDLLSTCQICKKKLPTCNLTLHLLRCEQQQKQRTAAAAMAKNEPFSDTDDVVKKKKKTKKTDKNPQSFSKVKNDEEDLDVMLAKFTHADTRCAFELCKQCITMLGQTCRCCSNTYCLSHHIPEVHGCGDQAKVLSRKSLGKTEPRKPKKLDSTRKAQLQKKLDKKVNEMVDKRKHKNKE</sequence>
<dbReference type="InterPro" id="IPR047187">
    <property type="entry name" value="SF1_C_Upf1"/>
</dbReference>
<evidence type="ECO:0000256" key="5">
    <source>
        <dbReference type="ARBA" id="ARBA00022723"/>
    </source>
</evidence>
<dbReference type="InterPro" id="IPR001374">
    <property type="entry name" value="R3H_dom"/>
</dbReference>
<evidence type="ECO:0000313" key="21">
    <source>
        <dbReference type="RefSeq" id="XP_031561205.1"/>
    </source>
</evidence>
<dbReference type="FunCoup" id="A0A6P8I980">
    <property type="interactions" value="1162"/>
</dbReference>
<keyword evidence="6" id="KW-0547">Nucleotide-binding</keyword>
<evidence type="ECO:0000256" key="10">
    <source>
        <dbReference type="ARBA" id="ARBA00022833"/>
    </source>
</evidence>
<feature type="domain" description="AN1-type" evidence="18">
    <location>
        <begin position="865"/>
        <end position="914"/>
    </location>
</feature>
<evidence type="ECO:0000256" key="7">
    <source>
        <dbReference type="ARBA" id="ARBA00022771"/>
    </source>
</evidence>
<dbReference type="FunFam" id="3.30.1370.50:FF:000002">
    <property type="entry name" value="Immunoglobulin mu DNA-binding protein 2"/>
    <property type="match status" value="1"/>
</dbReference>
<dbReference type="GeneID" id="116297175"/>
<dbReference type="InterPro" id="IPR000058">
    <property type="entry name" value="Znf_AN1"/>
</dbReference>